<dbReference type="Proteomes" id="UP000433181">
    <property type="component" value="Unassembled WGS sequence"/>
</dbReference>
<organism evidence="1 2">
    <name type="scientific">Anaerovibrio slackiae</name>
    <dbReference type="NCBI Taxonomy" id="2652309"/>
    <lineage>
        <taxon>Bacteria</taxon>
        <taxon>Bacillati</taxon>
        <taxon>Bacillota</taxon>
        <taxon>Negativicutes</taxon>
        <taxon>Selenomonadales</taxon>
        <taxon>Selenomonadaceae</taxon>
        <taxon>Anaerovibrio</taxon>
    </lineage>
</organism>
<dbReference type="AlphaFoldDB" id="A0A6I2UHN9"/>
<proteinExistence type="predicted"/>
<comment type="caution">
    <text evidence="1">The sequence shown here is derived from an EMBL/GenBank/DDBJ whole genome shotgun (WGS) entry which is preliminary data.</text>
</comment>
<name>A0A6I2UHN9_9FIRM</name>
<reference evidence="1 2" key="1">
    <citation type="submission" date="2019-08" db="EMBL/GenBank/DDBJ databases">
        <title>In-depth cultivation of the pig gut microbiome towards novel bacterial diversity and tailored functional studies.</title>
        <authorList>
            <person name="Wylensek D."/>
            <person name="Hitch T.C.A."/>
            <person name="Clavel T."/>
        </authorList>
    </citation>
    <scope>NUCLEOTIDE SEQUENCE [LARGE SCALE GENOMIC DNA]</scope>
    <source>
        <strain evidence="1 2">WCA-693-APC-5D-A</strain>
    </source>
</reference>
<dbReference type="GeneID" id="96779127"/>
<protein>
    <submittedName>
        <fullName evidence="1">Uncharacterized protein</fullName>
    </submittedName>
</protein>
<evidence type="ECO:0000313" key="2">
    <source>
        <dbReference type="Proteomes" id="UP000433181"/>
    </source>
</evidence>
<sequence length="144" mass="16487">MNRNTGNKYTKIVEWHLFREKEIRQAVMEARLDSASSGNSSGKVISNPTENAALRNIAPLAKVVLSDGSEVFRPEEWLIAIKRIYGSLDGEQRVLAESRYRNKRQYFKDCQRGYISKSKYYTMLDRIKSHAVAVAVQAGLIRVY</sequence>
<dbReference type="RefSeq" id="WP_154407361.1">
    <property type="nucleotide sequence ID" value="NZ_VUNR01000018.1"/>
</dbReference>
<keyword evidence="2" id="KW-1185">Reference proteome</keyword>
<accession>A0A6I2UHN9</accession>
<evidence type="ECO:0000313" key="1">
    <source>
        <dbReference type="EMBL" id="MSU09189.1"/>
    </source>
</evidence>
<gene>
    <name evidence="1" type="ORF">FYJ84_09350</name>
</gene>
<dbReference type="EMBL" id="VUNR01000018">
    <property type="protein sequence ID" value="MSU09189.1"/>
    <property type="molecule type" value="Genomic_DNA"/>
</dbReference>